<proteinExistence type="predicted"/>
<feature type="non-terminal residue" evidence="1">
    <location>
        <position position="1"/>
    </location>
</feature>
<comment type="caution">
    <text evidence="1">The sequence shown here is derived from an EMBL/GenBank/DDBJ whole genome shotgun (WGS) entry which is preliminary data.</text>
</comment>
<sequence length="42" mass="5015">KIAKKVHTELKKQKNKGELEDVRKALEEVDLNKLRDSIFEHR</sequence>
<name>X1ILW9_9ZZZZ</name>
<organism evidence="1">
    <name type="scientific">marine sediment metagenome</name>
    <dbReference type="NCBI Taxonomy" id="412755"/>
    <lineage>
        <taxon>unclassified sequences</taxon>
        <taxon>metagenomes</taxon>
        <taxon>ecological metagenomes</taxon>
    </lineage>
</organism>
<protein>
    <submittedName>
        <fullName evidence="1">Uncharacterized protein</fullName>
    </submittedName>
</protein>
<evidence type="ECO:0000313" key="1">
    <source>
        <dbReference type="EMBL" id="GAH82712.1"/>
    </source>
</evidence>
<dbReference type="EMBL" id="BARU01036944">
    <property type="protein sequence ID" value="GAH82712.1"/>
    <property type="molecule type" value="Genomic_DNA"/>
</dbReference>
<gene>
    <name evidence="1" type="ORF">S03H2_57620</name>
</gene>
<dbReference type="AlphaFoldDB" id="X1ILW9"/>
<accession>X1ILW9</accession>
<reference evidence="1" key="1">
    <citation type="journal article" date="2014" name="Front. Microbiol.">
        <title>High frequency of phylogenetically diverse reductive dehalogenase-homologous genes in deep subseafloor sedimentary metagenomes.</title>
        <authorList>
            <person name="Kawai M."/>
            <person name="Futagami T."/>
            <person name="Toyoda A."/>
            <person name="Takaki Y."/>
            <person name="Nishi S."/>
            <person name="Hori S."/>
            <person name="Arai W."/>
            <person name="Tsubouchi T."/>
            <person name="Morono Y."/>
            <person name="Uchiyama I."/>
            <person name="Ito T."/>
            <person name="Fujiyama A."/>
            <person name="Inagaki F."/>
            <person name="Takami H."/>
        </authorList>
    </citation>
    <scope>NUCLEOTIDE SEQUENCE</scope>
    <source>
        <strain evidence="1">Expedition CK06-06</strain>
    </source>
</reference>